<feature type="region of interest" description="Disordered" evidence="1">
    <location>
        <begin position="78"/>
        <end position="102"/>
    </location>
</feature>
<dbReference type="AlphaFoldDB" id="A0A917QWR8"/>
<accession>A0A917QWR8</accession>
<feature type="region of interest" description="Disordered" evidence="1">
    <location>
        <begin position="1"/>
        <end position="52"/>
    </location>
</feature>
<evidence type="ECO:0000256" key="1">
    <source>
        <dbReference type="SAM" id="MobiDB-lite"/>
    </source>
</evidence>
<reference evidence="2" key="1">
    <citation type="journal article" date="2014" name="Int. J. Syst. Evol. Microbiol.">
        <title>Complete genome sequence of Corynebacterium casei LMG S-19264T (=DSM 44701T), isolated from a smear-ripened cheese.</title>
        <authorList>
            <consortium name="US DOE Joint Genome Institute (JGI-PGF)"/>
            <person name="Walter F."/>
            <person name="Albersmeier A."/>
            <person name="Kalinowski J."/>
            <person name="Ruckert C."/>
        </authorList>
    </citation>
    <scope>NUCLEOTIDE SEQUENCE</scope>
    <source>
        <strain evidence="2">JCM 13064</strain>
    </source>
</reference>
<proteinExistence type="predicted"/>
<organism evidence="2 3">
    <name type="scientific">Sphaerisporangium melleum</name>
    <dbReference type="NCBI Taxonomy" id="321316"/>
    <lineage>
        <taxon>Bacteria</taxon>
        <taxon>Bacillati</taxon>
        <taxon>Actinomycetota</taxon>
        <taxon>Actinomycetes</taxon>
        <taxon>Streptosporangiales</taxon>
        <taxon>Streptosporangiaceae</taxon>
        <taxon>Sphaerisporangium</taxon>
    </lineage>
</organism>
<sequence>MDSGAYSDSASRDHIHRPATPPDSRCPGRSGTWSLHSATRVRPADLPESTSGRIAYAQMRPIDLPSTRANTVEADLKAPVEPPATGLPALTNGRCHAPGRDR</sequence>
<dbReference type="EMBL" id="BMNT01000007">
    <property type="protein sequence ID" value="GGK74084.1"/>
    <property type="molecule type" value="Genomic_DNA"/>
</dbReference>
<comment type="caution">
    <text evidence="2">The sequence shown here is derived from an EMBL/GenBank/DDBJ whole genome shotgun (WGS) entry which is preliminary data.</text>
</comment>
<dbReference type="Proteomes" id="UP000645217">
    <property type="component" value="Unassembled WGS sequence"/>
</dbReference>
<gene>
    <name evidence="2" type="ORF">GCM10007964_16140</name>
</gene>
<protein>
    <submittedName>
        <fullName evidence="2">Uncharacterized protein</fullName>
    </submittedName>
</protein>
<name>A0A917QWR8_9ACTN</name>
<reference evidence="2" key="2">
    <citation type="submission" date="2020-09" db="EMBL/GenBank/DDBJ databases">
        <authorList>
            <person name="Sun Q."/>
            <person name="Ohkuma M."/>
        </authorList>
    </citation>
    <scope>NUCLEOTIDE SEQUENCE</scope>
    <source>
        <strain evidence="2">JCM 13064</strain>
    </source>
</reference>
<evidence type="ECO:0000313" key="3">
    <source>
        <dbReference type="Proteomes" id="UP000645217"/>
    </source>
</evidence>
<evidence type="ECO:0000313" key="2">
    <source>
        <dbReference type="EMBL" id="GGK74084.1"/>
    </source>
</evidence>
<keyword evidence="3" id="KW-1185">Reference proteome</keyword>